<sequence length="296" mass="31685">MVIDIGEDGEGEGFVDLAHEEMAKIQAYAFRTRREHRAALEVARGQGAEGEEIGRYERAAAALLAKAKQEELKEALDSCVRAKDLVNDCVRRLGDMNEDDKGRVEMECLRELRALAEGGSSAGAGGARSSYPRGEATVLDAVVSDLSRTQRTLSFQSDLLQSQDQASSSPLSAYTAENFAYGTTPLDSFLEVFNHPALAARAGECRSCNMDVVVFGSSSGWLCFYAALGLGLRSVGHELLRPLVEVARSTAERHELGDDACELRLGRHARSGFEQLRHPGAGVAVLGPGPGEGGEG</sequence>
<name>A0AAX4PCQ4_9CHLO</name>
<evidence type="ECO:0000256" key="1">
    <source>
        <dbReference type="SAM" id="Coils"/>
    </source>
</evidence>
<reference evidence="2 3" key="1">
    <citation type="submission" date="2024-03" db="EMBL/GenBank/DDBJ databases">
        <title>Complete genome sequence of the green alga Chloropicon roscoffensis RCC1871.</title>
        <authorList>
            <person name="Lemieux C."/>
            <person name="Pombert J.-F."/>
            <person name="Otis C."/>
            <person name="Turmel M."/>
        </authorList>
    </citation>
    <scope>NUCLEOTIDE SEQUENCE [LARGE SCALE GENOMIC DNA]</scope>
    <source>
        <strain evidence="2 3">RCC1871</strain>
    </source>
</reference>
<proteinExistence type="predicted"/>
<dbReference type="AlphaFoldDB" id="A0AAX4PCQ4"/>
<accession>A0AAX4PCQ4</accession>
<keyword evidence="1" id="KW-0175">Coiled coil</keyword>
<evidence type="ECO:0000313" key="2">
    <source>
        <dbReference type="EMBL" id="WZN63586.1"/>
    </source>
</evidence>
<evidence type="ECO:0000313" key="3">
    <source>
        <dbReference type="Proteomes" id="UP001472866"/>
    </source>
</evidence>
<protein>
    <submittedName>
        <fullName evidence="2">Uncharacterized protein</fullName>
    </submittedName>
</protein>
<organism evidence="2 3">
    <name type="scientific">Chloropicon roscoffensis</name>
    <dbReference type="NCBI Taxonomy" id="1461544"/>
    <lineage>
        <taxon>Eukaryota</taxon>
        <taxon>Viridiplantae</taxon>
        <taxon>Chlorophyta</taxon>
        <taxon>Chloropicophyceae</taxon>
        <taxon>Chloropicales</taxon>
        <taxon>Chloropicaceae</taxon>
        <taxon>Chloropicon</taxon>
    </lineage>
</organism>
<dbReference type="EMBL" id="CP151508">
    <property type="protein sequence ID" value="WZN63586.1"/>
    <property type="molecule type" value="Genomic_DNA"/>
</dbReference>
<keyword evidence="3" id="KW-1185">Reference proteome</keyword>
<gene>
    <name evidence="2" type="ORF">HKI87_08g51350</name>
</gene>
<dbReference type="Proteomes" id="UP001472866">
    <property type="component" value="Chromosome 08"/>
</dbReference>
<feature type="coiled-coil region" evidence="1">
    <location>
        <begin position="53"/>
        <end position="85"/>
    </location>
</feature>